<evidence type="ECO:0000313" key="1">
    <source>
        <dbReference type="EMBL" id="KFM77207.1"/>
    </source>
</evidence>
<accession>A0A087UIL8</accession>
<dbReference type="Proteomes" id="UP000054359">
    <property type="component" value="Unassembled WGS sequence"/>
</dbReference>
<sequence>MTIVKKLKARKAPGFDGISNQALKMLPKNYLVLICNIINSCLRKNYFPQQWKHAHIVTFLKPGKNPKDVNSYR</sequence>
<keyword evidence="1" id="KW-0808">Transferase</keyword>
<keyword evidence="1" id="KW-0695">RNA-directed DNA polymerase</keyword>
<dbReference type="AlphaFoldDB" id="A0A087UIL8"/>
<reference evidence="1 2" key="1">
    <citation type="submission" date="2013-11" db="EMBL/GenBank/DDBJ databases">
        <title>Genome sequencing of Stegodyphus mimosarum.</title>
        <authorList>
            <person name="Bechsgaard J."/>
        </authorList>
    </citation>
    <scope>NUCLEOTIDE SEQUENCE [LARGE SCALE GENOMIC DNA]</scope>
</reference>
<keyword evidence="2" id="KW-1185">Reference proteome</keyword>
<protein>
    <submittedName>
        <fullName evidence="1">RNA-directed DNA polymerase from mobile element jockey</fullName>
    </submittedName>
</protein>
<feature type="non-terminal residue" evidence="1">
    <location>
        <position position="73"/>
    </location>
</feature>
<proteinExistence type="predicted"/>
<evidence type="ECO:0000313" key="2">
    <source>
        <dbReference type="Proteomes" id="UP000054359"/>
    </source>
</evidence>
<dbReference type="GO" id="GO:0003964">
    <property type="term" value="F:RNA-directed DNA polymerase activity"/>
    <property type="evidence" value="ECO:0007669"/>
    <property type="project" value="UniProtKB-KW"/>
</dbReference>
<dbReference type="OrthoDB" id="6437545at2759"/>
<dbReference type="EMBL" id="KK119968">
    <property type="protein sequence ID" value="KFM77207.1"/>
    <property type="molecule type" value="Genomic_DNA"/>
</dbReference>
<gene>
    <name evidence="1" type="ORF">X975_09177</name>
</gene>
<name>A0A087UIL8_STEMI</name>
<keyword evidence="1" id="KW-0548">Nucleotidyltransferase</keyword>
<organism evidence="1 2">
    <name type="scientific">Stegodyphus mimosarum</name>
    <name type="common">African social velvet spider</name>
    <dbReference type="NCBI Taxonomy" id="407821"/>
    <lineage>
        <taxon>Eukaryota</taxon>
        <taxon>Metazoa</taxon>
        <taxon>Ecdysozoa</taxon>
        <taxon>Arthropoda</taxon>
        <taxon>Chelicerata</taxon>
        <taxon>Arachnida</taxon>
        <taxon>Araneae</taxon>
        <taxon>Araneomorphae</taxon>
        <taxon>Entelegynae</taxon>
        <taxon>Eresoidea</taxon>
        <taxon>Eresidae</taxon>
        <taxon>Stegodyphus</taxon>
    </lineage>
</organism>